<dbReference type="SUPFAM" id="SSF82549">
    <property type="entry name" value="DAK1/DegV-like"/>
    <property type="match status" value="1"/>
</dbReference>
<dbReference type="AlphaFoldDB" id="X0VWY0"/>
<protein>
    <recommendedName>
        <fullName evidence="3">DegV family protein</fullName>
    </recommendedName>
</protein>
<proteinExistence type="predicted"/>
<feature type="non-terminal residue" evidence="2">
    <location>
        <position position="1"/>
    </location>
</feature>
<sequence length="192" mass="21054">LSTGYDMACVAREQAKTELPQTSIEVLDSQTVTAAQGFVALAAARAAAEEKGLPEVVKVAEEIRDRATFIILLDTIRHVYRTGRIPKVAAQVGSVLKIKPILTSSSGLVRFAGAVRSREHGINRILQMMRDKVGQNPVHVAVMHAYALDEAERLKERISSEFNCAELWLTEFSPVMGYATGTGTLGFAYYRE</sequence>
<keyword evidence="1" id="KW-0446">Lipid-binding</keyword>
<dbReference type="Gene3D" id="3.40.50.10440">
    <property type="entry name" value="Dihydroxyacetone kinase, domain 1"/>
    <property type="match status" value="1"/>
</dbReference>
<evidence type="ECO:0000313" key="2">
    <source>
        <dbReference type="EMBL" id="GAG15627.1"/>
    </source>
</evidence>
<dbReference type="GO" id="GO:0008289">
    <property type="term" value="F:lipid binding"/>
    <property type="evidence" value="ECO:0007669"/>
    <property type="project" value="UniProtKB-KW"/>
</dbReference>
<dbReference type="InterPro" id="IPR003797">
    <property type="entry name" value="DegV"/>
</dbReference>
<dbReference type="PROSITE" id="PS51482">
    <property type="entry name" value="DEGV"/>
    <property type="match status" value="1"/>
</dbReference>
<gene>
    <name evidence="2" type="ORF">S01H1_50462</name>
</gene>
<dbReference type="Pfam" id="PF02645">
    <property type="entry name" value="DegV"/>
    <property type="match status" value="1"/>
</dbReference>
<evidence type="ECO:0000256" key="1">
    <source>
        <dbReference type="ARBA" id="ARBA00023121"/>
    </source>
</evidence>
<dbReference type="PANTHER" id="PTHR33434">
    <property type="entry name" value="DEGV DOMAIN-CONTAINING PROTEIN DR_1986-RELATED"/>
    <property type="match status" value="1"/>
</dbReference>
<dbReference type="EMBL" id="BARS01032513">
    <property type="protein sequence ID" value="GAG15627.1"/>
    <property type="molecule type" value="Genomic_DNA"/>
</dbReference>
<dbReference type="InterPro" id="IPR050270">
    <property type="entry name" value="DegV_domain_contain"/>
</dbReference>
<evidence type="ECO:0008006" key="3">
    <source>
        <dbReference type="Google" id="ProtNLM"/>
    </source>
</evidence>
<dbReference type="NCBIfam" id="TIGR00762">
    <property type="entry name" value="DegV"/>
    <property type="match status" value="1"/>
</dbReference>
<dbReference type="InterPro" id="IPR043168">
    <property type="entry name" value="DegV_C"/>
</dbReference>
<reference evidence="2" key="1">
    <citation type="journal article" date="2014" name="Front. Microbiol.">
        <title>High frequency of phylogenetically diverse reductive dehalogenase-homologous genes in deep subseafloor sedimentary metagenomes.</title>
        <authorList>
            <person name="Kawai M."/>
            <person name="Futagami T."/>
            <person name="Toyoda A."/>
            <person name="Takaki Y."/>
            <person name="Nishi S."/>
            <person name="Hori S."/>
            <person name="Arai W."/>
            <person name="Tsubouchi T."/>
            <person name="Morono Y."/>
            <person name="Uchiyama I."/>
            <person name="Ito T."/>
            <person name="Fujiyama A."/>
            <person name="Inagaki F."/>
            <person name="Takami H."/>
        </authorList>
    </citation>
    <scope>NUCLEOTIDE SEQUENCE</scope>
    <source>
        <strain evidence="2">Expedition CK06-06</strain>
    </source>
</reference>
<accession>X0VWY0</accession>
<name>X0VWY0_9ZZZZ</name>
<comment type="caution">
    <text evidence="2">The sequence shown here is derived from an EMBL/GenBank/DDBJ whole genome shotgun (WGS) entry which is preliminary data.</text>
</comment>
<dbReference type="Gene3D" id="3.30.1180.10">
    <property type="match status" value="1"/>
</dbReference>
<organism evidence="2">
    <name type="scientific">marine sediment metagenome</name>
    <dbReference type="NCBI Taxonomy" id="412755"/>
    <lineage>
        <taxon>unclassified sequences</taxon>
        <taxon>metagenomes</taxon>
        <taxon>ecological metagenomes</taxon>
    </lineage>
</organism>
<dbReference type="PANTHER" id="PTHR33434:SF2">
    <property type="entry name" value="FATTY ACID-BINDING PROTEIN TM_1468"/>
    <property type="match status" value="1"/>
</dbReference>